<evidence type="ECO:0000259" key="2">
    <source>
        <dbReference type="Pfam" id="PF13193"/>
    </source>
</evidence>
<comment type="caution">
    <text evidence="3">The sequence shown here is derived from an EMBL/GenBank/DDBJ whole genome shotgun (WGS) entry which is preliminary data.</text>
</comment>
<evidence type="ECO:0000313" key="3">
    <source>
        <dbReference type="EMBL" id="MBO4206622.1"/>
    </source>
</evidence>
<dbReference type="Gene3D" id="3.40.50.12780">
    <property type="entry name" value="N-terminal domain of ligase-like"/>
    <property type="match status" value="1"/>
</dbReference>
<dbReference type="PANTHER" id="PTHR43767">
    <property type="entry name" value="LONG-CHAIN-FATTY-ACID--COA LIGASE"/>
    <property type="match status" value="1"/>
</dbReference>
<dbReference type="RefSeq" id="WP_208813527.1">
    <property type="nucleotide sequence ID" value="NZ_WVUH01000076.1"/>
</dbReference>
<feature type="domain" description="AMP-dependent synthetase/ligase" evidence="1">
    <location>
        <begin position="34"/>
        <end position="406"/>
    </location>
</feature>
<evidence type="ECO:0000313" key="4">
    <source>
        <dbReference type="Proteomes" id="UP000823521"/>
    </source>
</evidence>
<reference evidence="3 4" key="1">
    <citation type="submission" date="2019-12" db="EMBL/GenBank/DDBJ databases">
        <title>Whole genome sequencing of endophytic Actinobacterium Micromonospora sp. MPMI6T.</title>
        <authorList>
            <person name="Evv R."/>
            <person name="Podile A.R."/>
        </authorList>
    </citation>
    <scope>NUCLEOTIDE SEQUENCE [LARGE SCALE GENOMIC DNA]</scope>
    <source>
        <strain evidence="3 4">MPMI6</strain>
    </source>
</reference>
<accession>A0ABS3VQ35</accession>
<dbReference type="PANTHER" id="PTHR43767:SF1">
    <property type="entry name" value="NONRIBOSOMAL PEPTIDE SYNTHASE PES1 (EUROFUNG)-RELATED"/>
    <property type="match status" value="1"/>
</dbReference>
<dbReference type="EMBL" id="WVUH01000076">
    <property type="protein sequence ID" value="MBO4206622.1"/>
    <property type="molecule type" value="Genomic_DNA"/>
</dbReference>
<dbReference type="Gene3D" id="3.30.300.30">
    <property type="match status" value="1"/>
</dbReference>
<feature type="domain" description="AMP-binding enzyme C-terminal" evidence="2">
    <location>
        <begin position="458"/>
        <end position="534"/>
    </location>
</feature>
<keyword evidence="4" id="KW-1185">Reference proteome</keyword>
<dbReference type="InterPro" id="IPR000873">
    <property type="entry name" value="AMP-dep_synth/lig_dom"/>
</dbReference>
<gene>
    <name evidence="3" type="ORF">GSF22_11500</name>
</gene>
<organism evidence="3 4">
    <name type="scientific">Micromonospora echinofusca</name>
    <dbReference type="NCBI Taxonomy" id="47858"/>
    <lineage>
        <taxon>Bacteria</taxon>
        <taxon>Bacillati</taxon>
        <taxon>Actinomycetota</taxon>
        <taxon>Actinomycetes</taxon>
        <taxon>Micromonosporales</taxon>
        <taxon>Micromonosporaceae</taxon>
        <taxon>Micromonospora</taxon>
    </lineage>
</organism>
<protein>
    <submittedName>
        <fullName evidence="3">AMP-binding protein</fullName>
    </submittedName>
</protein>
<dbReference type="SUPFAM" id="SSF56801">
    <property type="entry name" value="Acetyl-CoA synthetase-like"/>
    <property type="match status" value="1"/>
</dbReference>
<dbReference type="Pfam" id="PF13193">
    <property type="entry name" value="AMP-binding_C"/>
    <property type="match status" value="1"/>
</dbReference>
<proteinExistence type="predicted"/>
<dbReference type="Pfam" id="PF00501">
    <property type="entry name" value="AMP-binding"/>
    <property type="match status" value="1"/>
</dbReference>
<dbReference type="Proteomes" id="UP000823521">
    <property type="component" value="Unassembled WGS sequence"/>
</dbReference>
<dbReference type="InterPro" id="IPR050237">
    <property type="entry name" value="ATP-dep_AMP-bd_enzyme"/>
</dbReference>
<dbReference type="InterPro" id="IPR025110">
    <property type="entry name" value="AMP-bd_C"/>
</dbReference>
<name>A0ABS3VQ35_MICEH</name>
<dbReference type="InterPro" id="IPR045851">
    <property type="entry name" value="AMP-bd_C_sf"/>
</dbReference>
<dbReference type="InterPro" id="IPR042099">
    <property type="entry name" value="ANL_N_sf"/>
</dbReference>
<sequence length="551" mass="58437">MTGSLSTHDLVPSDLRREWAALGLYPDRTLFDLFREQVAAHPDRAAVICDDGTTTYAELYGAVLSFAAALHSAGVRPGDVVGSQQPNGWRSCVVDLAVAAIGAVVLPYPPGRGRRETFALLGRSGATATVTPVHWDNFDYAATLDSLRGELPALRTVFVIGGEHPGCLPADPVMDRGNRVDPAAPLPEWIVDGDPDGPVRILVSSGSEAEPKMILYSHNALAGGRGAFMSGIAGGVSPLRNLFLPPLGTSYGSLGSFITIACHGGTLILVRKFSPAAAARAVREHRPTHVFGVPAVFQLMLGSAEFADVDTDSIRAVVSGGSKIDTSTIEECIARFDCNFVNLYGSADGVNCYTDLDDPTEKVHTTVGRPDPRIARFRIVDGEGRDVPQGEEGEMICRGPLSPMCYVNAPELDARYRTQGGWVRTGDLGFVDTDGYLTVVRRMKDIIIRGGKNISPVEVELLATRHPAVRAAICLGVPDPVLGERIGLIVVPEAGSAPGLPELTTFLTGLGLEQGKLPERLVVVDDLPLGAAGKVDKPKLAQLFTDAPVPA</sequence>
<evidence type="ECO:0000259" key="1">
    <source>
        <dbReference type="Pfam" id="PF00501"/>
    </source>
</evidence>